<dbReference type="RefSeq" id="WP_163610774.1">
    <property type="nucleotide sequence ID" value="NZ_JAAGWB010000018.1"/>
</dbReference>
<dbReference type="AlphaFoldDB" id="A0A6P0H5Y7"/>
<sequence length="61" mass="6597">MPADRGRTHHRPVPVPELVAAGTSLLGREHLLTRLLPGASWPSPAAGLGGDRRRELRRQVG</sequence>
<reference evidence="2 3" key="1">
    <citation type="submission" date="2020-02" db="EMBL/GenBank/DDBJ databases">
        <title>The WGS of Modestobacter muralis DSM 100205.</title>
        <authorList>
            <person name="Jiang Z."/>
        </authorList>
    </citation>
    <scope>NUCLEOTIDE SEQUENCE [LARGE SCALE GENOMIC DNA]</scope>
    <source>
        <strain evidence="2 3">DSM 100205</strain>
    </source>
</reference>
<feature type="region of interest" description="Disordered" evidence="1">
    <location>
        <begin position="37"/>
        <end position="61"/>
    </location>
</feature>
<evidence type="ECO:0000313" key="2">
    <source>
        <dbReference type="EMBL" id="NEN51082.1"/>
    </source>
</evidence>
<proteinExistence type="predicted"/>
<feature type="compositionally biased region" description="Basic and acidic residues" evidence="1">
    <location>
        <begin position="50"/>
        <end position="61"/>
    </location>
</feature>
<gene>
    <name evidence="2" type="ORF">G3R41_09035</name>
</gene>
<organism evidence="2 3">
    <name type="scientific">Modestobacter muralis</name>
    <dbReference type="NCBI Taxonomy" id="1608614"/>
    <lineage>
        <taxon>Bacteria</taxon>
        <taxon>Bacillati</taxon>
        <taxon>Actinomycetota</taxon>
        <taxon>Actinomycetes</taxon>
        <taxon>Geodermatophilales</taxon>
        <taxon>Geodermatophilaceae</taxon>
        <taxon>Modestobacter</taxon>
    </lineage>
</organism>
<dbReference type="EMBL" id="JAAGWB010000018">
    <property type="protein sequence ID" value="NEN51082.1"/>
    <property type="molecule type" value="Genomic_DNA"/>
</dbReference>
<dbReference type="Proteomes" id="UP000471152">
    <property type="component" value="Unassembled WGS sequence"/>
</dbReference>
<protein>
    <submittedName>
        <fullName evidence="2">Uncharacterized protein</fullName>
    </submittedName>
</protein>
<evidence type="ECO:0000313" key="3">
    <source>
        <dbReference type="Proteomes" id="UP000471152"/>
    </source>
</evidence>
<comment type="caution">
    <text evidence="2">The sequence shown here is derived from an EMBL/GenBank/DDBJ whole genome shotgun (WGS) entry which is preliminary data.</text>
</comment>
<accession>A0A6P0H5Y7</accession>
<evidence type="ECO:0000256" key="1">
    <source>
        <dbReference type="SAM" id="MobiDB-lite"/>
    </source>
</evidence>
<name>A0A6P0H5Y7_9ACTN</name>